<keyword evidence="3" id="KW-1185">Reference proteome</keyword>
<organism evidence="2 3">
    <name type="scientific">Frondihabitans peucedani</name>
    <dbReference type="NCBI Taxonomy" id="598626"/>
    <lineage>
        <taxon>Bacteria</taxon>
        <taxon>Bacillati</taxon>
        <taxon>Actinomycetota</taxon>
        <taxon>Actinomycetes</taxon>
        <taxon>Micrococcales</taxon>
        <taxon>Microbacteriaceae</taxon>
        <taxon>Frondihabitans</taxon>
    </lineage>
</organism>
<feature type="transmembrane region" description="Helical" evidence="1">
    <location>
        <begin position="72"/>
        <end position="93"/>
    </location>
</feature>
<reference evidence="3" key="1">
    <citation type="journal article" date="2019" name="Int. J. Syst. Evol. Microbiol.">
        <title>The Global Catalogue of Microorganisms (GCM) 10K type strain sequencing project: providing services to taxonomists for standard genome sequencing and annotation.</title>
        <authorList>
            <consortium name="The Broad Institute Genomics Platform"/>
            <consortium name="The Broad Institute Genome Sequencing Center for Infectious Disease"/>
            <person name="Wu L."/>
            <person name="Ma J."/>
        </authorList>
    </citation>
    <scope>NUCLEOTIDE SEQUENCE [LARGE SCALE GENOMIC DNA]</scope>
    <source>
        <strain evidence="3">JCM 17442</strain>
    </source>
</reference>
<protein>
    <recommendedName>
        <fullName evidence="4">Transmembrane protein</fullName>
    </recommendedName>
</protein>
<feature type="transmembrane region" description="Helical" evidence="1">
    <location>
        <begin position="113"/>
        <end position="140"/>
    </location>
</feature>
<feature type="transmembrane region" description="Helical" evidence="1">
    <location>
        <begin position="7"/>
        <end position="29"/>
    </location>
</feature>
<dbReference type="RefSeq" id="WP_344793753.1">
    <property type="nucleotide sequence ID" value="NZ_BAABAU010000001.1"/>
</dbReference>
<feature type="transmembrane region" description="Helical" evidence="1">
    <location>
        <begin position="35"/>
        <end position="60"/>
    </location>
</feature>
<gene>
    <name evidence="2" type="ORF">GCM10022256_08200</name>
</gene>
<accession>A0ABP8DZ14</accession>
<evidence type="ECO:0000256" key="1">
    <source>
        <dbReference type="SAM" id="Phobius"/>
    </source>
</evidence>
<keyword evidence="1" id="KW-1133">Transmembrane helix</keyword>
<evidence type="ECO:0008006" key="4">
    <source>
        <dbReference type="Google" id="ProtNLM"/>
    </source>
</evidence>
<name>A0ABP8DZ14_9MICO</name>
<dbReference type="EMBL" id="BAABAU010000001">
    <property type="protein sequence ID" value="GAA4265208.1"/>
    <property type="molecule type" value="Genomic_DNA"/>
</dbReference>
<dbReference type="Proteomes" id="UP001501594">
    <property type="component" value="Unassembled WGS sequence"/>
</dbReference>
<comment type="caution">
    <text evidence="2">The sequence shown here is derived from an EMBL/GenBank/DDBJ whole genome shotgun (WGS) entry which is preliminary data.</text>
</comment>
<evidence type="ECO:0000313" key="3">
    <source>
        <dbReference type="Proteomes" id="UP001501594"/>
    </source>
</evidence>
<evidence type="ECO:0000313" key="2">
    <source>
        <dbReference type="EMBL" id="GAA4265208.1"/>
    </source>
</evidence>
<keyword evidence="1" id="KW-0472">Membrane</keyword>
<keyword evidence="1" id="KW-0812">Transmembrane</keyword>
<proteinExistence type="predicted"/>
<sequence length="196" mass="20235">MWLRRALYRALWGAAFVLPLWVFLGRVFFGAPLGSAFIAEIVLVPILFVLQVAATLVVFLRPSVRRTRAVAPLEAAALGVLWVGQLAIGFFLVDSSSSGAQASVFTGLVGPSALSLSTALAGAGVVATIAGLAGLVVVAVRQAAQDARASLDRVMERSGMAGGQPGWASAPLTGDAASRSGFAHDPANTIRITPRP</sequence>